<dbReference type="InterPro" id="IPR039424">
    <property type="entry name" value="SBP_5"/>
</dbReference>
<dbReference type="KEGG" id="aacx:DEACI_4193"/>
<feature type="region of interest" description="Disordered" evidence="4">
    <location>
        <begin position="1"/>
        <end position="46"/>
    </location>
</feature>
<evidence type="ECO:0000256" key="5">
    <source>
        <dbReference type="SAM" id="Phobius"/>
    </source>
</evidence>
<evidence type="ECO:0000256" key="2">
    <source>
        <dbReference type="ARBA" id="ARBA00022448"/>
    </source>
</evidence>
<accession>A0A8S0X7J9</accession>
<evidence type="ECO:0000259" key="6">
    <source>
        <dbReference type="Pfam" id="PF00496"/>
    </source>
</evidence>
<dbReference type="SUPFAM" id="SSF53850">
    <property type="entry name" value="Periplasmic binding protein-like II"/>
    <property type="match status" value="1"/>
</dbReference>
<keyword evidence="3" id="KW-0732">Signal</keyword>
<dbReference type="CDD" id="cd00995">
    <property type="entry name" value="PBP2_NikA_DppA_OppA_like"/>
    <property type="match status" value="1"/>
</dbReference>
<dbReference type="InterPro" id="IPR000914">
    <property type="entry name" value="SBP_5_dom"/>
</dbReference>
<gene>
    <name evidence="8" type="ORF">DEACI_3785</name>
    <name evidence="7" type="ORF">DEACI_4193</name>
</gene>
<name>A0A8S0X7J9_9FIRM</name>
<dbReference type="EMBL" id="CDGJ01000124">
    <property type="protein sequence ID" value="CEJ09301.1"/>
    <property type="molecule type" value="Genomic_DNA"/>
</dbReference>
<evidence type="ECO:0000256" key="3">
    <source>
        <dbReference type="ARBA" id="ARBA00022729"/>
    </source>
</evidence>
<keyword evidence="5" id="KW-0472">Membrane</keyword>
<dbReference type="InterPro" id="IPR030678">
    <property type="entry name" value="Peptide/Ni-bd"/>
</dbReference>
<protein>
    <submittedName>
        <fullName evidence="8">Glutathione-binding protein GsiB</fullName>
    </submittedName>
    <submittedName>
        <fullName evidence="7">Solute-binding protein family 5 domain</fullName>
    </submittedName>
</protein>
<dbReference type="EMBL" id="LR746496">
    <property type="protein sequence ID" value="CAA7603370.1"/>
    <property type="molecule type" value="Genomic_DNA"/>
</dbReference>
<dbReference type="PANTHER" id="PTHR30290:SF9">
    <property type="entry name" value="OLIGOPEPTIDE-BINDING PROTEIN APPA"/>
    <property type="match status" value="1"/>
</dbReference>
<dbReference type="AlphaFoldDB" id="A0A8S0X7J9"/>
<dbReference type="Gene3D" id="3.40.190.10">
    <property type="entry name" value="Periplasmic binding protein-like II"/>
    <property type="match status" value="1"/>
</dbReference>
<dbReference type="PIRSF" id="PIRSF002741">
    <property type="entry name" value="MppA"/>
    <property type="match status" value="1"/>
</dbReference>
<dbReference type="GO" id="GO:0043190">
    <property type="term" value="C:ATP-binding cassette (ABC) transporter complex"/>
    <property type="evidence" value="ECO:0007669"/>
    <property type="project" value="InterPro"/>
</dbReference>
<evidence type="ECO:0000313" key="7">
    <source>
        <dbReference type="EMBL" id="CAA7603370.1"/>
    </source>
</evidence>
<keyword evidence="9" id="KW-1185">Reference proteome</keyword>
<feature type="transmembrane region" description="Helical" evidence="5">
    <location>
        <begin position="87"/>
        <end position="104"/>
    </location>
</feature>
<evidence type="ECO:0000256" key="4">
    <source>
        <dbReference type="SAM" id="MobiDB-lite"/>
    </source>
</evidence>
<dbReference type="Pfam" id="PF00496">
    <property type="entry name" value="SBP_bac_5"/>
    <property type="match status" value="1"/>
</dbReference>
<evidence type="ECO:0000313" key="9">
    <source>
        <dbReference type="Proteomes" id="UP001071230"/>
    </source>
</evidence>
<dbReference type="GO" id="GO:1904680">
    <property type="term" value="F:peptide transmembrane transporter activity"/>
    <property type="evidence" value="ECO:0007669"/>
    <property type="project" value="TreeGrafter"/>
</dbReference>
<keyword evidence="2" id="KW-0813">Transport</keyword>
<dbReference type="PANTHER" id="PTHR30290">
    <property type="entry name" value="PERIPLASMIC BINDING COMPONENT OF ABC TRANSPORTER"/>
    <property type="match status" value="1"/>
</dbReference>
<dbReference type="Proteomes" id="UP001071230">
    <property type="component" value="Unassembled WGS sequence"/>
</dbReference>
<reference evidence="7" key="2">
    <citation type="submission" date="2020-01" db="EMBL/GenBank/DDBJ databases">
        <authorList>
            <person name="Hornung B."/>
        </authorList>
    </citation>
    <scope>NUCLEOTIDE SEQUENCE</scope>
    <source>
        <strain evidence="7">PacBioINE</strain>
    </source>
</reference>
<reference evidence="8" key="1">
    <citation type="submission" date="2014-11" db="EMBL/GenBank/DDBJ databases">
        <authorList>
            <person name="Hornung B.V."/>
        </authorList>
    </citation>
    <scope>NUCLEOTIDE SEQUENCE</scope>
    <source>
        <strain evidence="8">INE</strain>
    </source>
</reference>
<dbReference type="Gene3D" id="3.90.76.10">
    <property type="entry name" value="Dipeptide-binding Protein, Domain 1"/>
    <property type="match status" value="1"/>
</dbReference>
<keyword evidence="5" id="KW-0812">Transmembrane</keyword>
<dbReference type="GO" id="GO:0042597">
    <property type="term" value="C:periplasmic space"/>
    <property type="evidence" value="ECO:0007669"/>
    <property type="project" value="UniProtKB-ARBA"/>
</dbReference>
<proteinExistence type="inferred from homology"/>
<dbReference type="Gene3D" id="3.10.105.10">
    <property type="entry name" value="Dipeptide-binding Protein, Domain 3"/>
    <property type="match status" value="1"/>
</dbReference>
<evidence type="ECO:0000313" key="8">
    <source>
        <dbReference type="EMBL" id="CEJ09301.1"/>
    </source>
</evidence>
<sequence>MDQAALSRLQRGTVVQERPGEGSCPRTAQENAVKKQPGSTRDAQGDRYLQDRTSRQALKNSQRTAKEGSKMFVSERYRGRIVMKNRFRQFGVLVLALLVIATAGCGTPQKVASPAQGKQLDGVTVDPNATLVVGLKGPVLTLDPANYRDLVTESVLRNIFDGLVTTTPDGKVVPEIAESWKTVSPTEWDFKIRKGVTFQDGTPLTVNDVKFTFDRLIKDGAINGKTSPRKGLLGPLKSIQIVNDRTVRFIFSSPWPIFLPMLAHEQIVPKAYVEKVGESYFAQHPIGAGPFKYVKGNLNSQIVLERYDKYYGGPPDLPPVGPAQVKTLIFQVIPENSTRLASLMSGDLQIAQAVPTDMVPQLQANKNVTVKMTGSTQMHMFEMNVKKAPFDKVQVRQAMNYGINMQQIVDKVLNGYAVRAAGPVLPSSPALDKSLKPYPYDPQKAKQLLREAGYPHGFPLVIDTEAINQVVAQAAASDLQKIGINATVRVWDWGVLKPLLVKGERDMVLTDWGNSDQDPSDLLGPTLRGNGRGNYSFYNNPEVNKLLDKANLSVNDTERYQLYGQAQKTIYDEAPWVFGYVMKNIEGMTKQVVNYRPSRDSMLTMMRVGIKAK</sequence>
<feature type="domain" description="Solute-binding protein family 5" evidence="6">
    <location>
        <begin position="171"/>
        <end position="532"/>
    </location>
</feature>
<dbReference type="Proteomes" id="UP000836597">
    <property type="component" value="Chromosome"/>
</dbReference>
<keyword evidence="5" id="KW-1133">Transmembrane helix</keyword>
<evidence type="ECO:0000256" key="1">
    <source>
        <dbReference type="ARBA" id="ARBA00005695"/>
    </source>
</evidence>
<dbReference type="GO" id="GO:0015833">
    <property type="term" value="P:peptide transport"/>
    <property type="evidence" value="ECO:0007669"/>
    <property type="project" value="TreeGrafter"/>
</dbReference>
<organism evidence="7">
    <name type="scientific">Acididesulfobacillus acetoxydans</name>
    <dbReference type="NCBI Taxonomy" id="1561005"/>
    <lineage>
        <taxon>Bacteria</taxon>
        <taxon>Bacillati</taxon>
        <taxon>Bacillota</taxon>
        <taxon>Clostridia</taxon>
        <taxon>Eubacteriales</taxon>
        <taxon>Peptococcaceae</taxon>
        <taxon>Acididesulfobacillus</taxon>
    </lineage>
</organism>
<comment type="similarity">
    <text evidence="1">Belongs to the bacterial solute-binding protein 5 family.</text>
</comment>